<proteinExistence type="predicted"/>
<organism evidence="5 6">
    <name type="scientific">Alosa alosa</name>
    <name type="common">allis shad</name>
    <dbReference type="NCBI Taxonomy" id="278164"/>
    <lineage>
        <taxon>Eukaryota</taxon>
        <taxon>Metazoa</taxon>
        <taxon>Chordata</taxon>
        <taxon>Craniata</taxon>
        <taxon>Vertebrata</taxon>
        <taxon>Euteleostomi</taxon>
        <taxon>Actinopterygii</taxon>
        <taxon>Neopterygii</taxon>
        <taxon>Teleostei</taxon>
        <taxon>Clupei</taxon>
        <taxon>Clupeiformes</taxon>
        <taxon>Clupeoidei</taxon>
        <taxon>Clupeidae</taxon>
        <taxon>Alosa</taxon>
    </lineage>
</organism>
<gene>
    <name evidence="5" type="ORF">AALO_G00206000</name>
</gene>
<evidence type="ECO:0000259" key="3">
    <source>
        <dbReference type="PROSITE" id="PS51029"/>
    </source>
</evidence>
<feature type="domain" description="MADF" evidence="3">
    <location>
        <begin position="7"/>
        <end position="94"/>
    </location>
</feature>
<keyword evidence="6" id="KW-1185">Reference proteome</keyword>
<dbReference type="GO" id="GO:0006357">
    <property type="term" value="P:regulation of transcription by RNA polymerase II"/>
    <property type="evidence" value="ECO:0007669"/>
    <property type="project" value="TreeGrafter"/>
</dbReference>
<feature type="region of interest" description="Disordered" evidence="2">
    <location>
        <begin position="102"/>
        <end position="138"/>
    </location>
</feature>
<reference evidence="5" key="1">
    <citation type="submission" date="2020-10" db="EMBL/GenBank/DDBJ databases">
        <title>Chromosome-scale genome assembly of the Allis shad, Alosa alosa.</title>
        <authorList>
            <person name="Margot Z."/>
            <person name="Christophe K."/>
            <person name="Cabau C."/>
            <person name="Louis A."/>
            <person name="Berthelot C."/>
            <person name="Parey E."/>
            <person name="Roest Crollius H."/>
            <person name="Montfort J."/>
            <person name="Robinson-Rechavi M."/>
            <person name="Bucao C."/>
            <person name="Bouchez O."/>
            <person name="Gislard M."/>
            <person name="Lluch J."/>
            <person name="Milhes M."/>
            <person name="Lampietro C."/>
            <person name="Lopez Roques C."/>
            <person name="Donnadieu C."/>
            <person name="Braasch I."/>
            <person name="Desvignes T."/>
            <person name="Postlethwait J."/>
            <person name="Bobe J."/>
            <person name="Guiguen Y."/>
        </authorList>
    </citation>
    <scope>NUCLEOTIDE SEQUENCE</scope>
    <source>
        <strain evidence="5">M-15738</strain>
        <tissue evidence="5">Blood</tissue>
    </source>
</reference>
<dbReference type="InterPro" id="IPR039353">
    <property type="entry name" value="TF_Adf1"/>
</dbReference>
<sequence length="203" mass="24140">MHDIEERLVEEIRKYEHLYDSSSPDYKDSQMVADAWCEISEIVGLSVTECTKRWKNLRDKYVRLRKRHATNGDIGRKKVPAFYLCLSWLAPYVKHRDIESNCDDDNEHSLPSPPINPSHLSPKSKMVQKRKRKELDDRGIQRQVAQLEERRMELQQKLIQDNDEPSRFGQSVADMLRRIPEEHRAQAMFDVHKLLFERQQQNK</sequence>
<dbReference type="Pfam" id="PF10545">
    <property type="entry name" value="MADF_DNA_bdg"/>
    <property type="match status" value="1"/>
</dbReference>
<evidence type="ECO:0008006" key="7">
    <source>
        <dbReference type="Google" id="ProtNLM"/>
    </source>
</evidence>
<evidence type="ECO:0000259" key="4">
    <source>
        <dbReference type="PROSITE" id="PS51031"/>
    </source>
</evidence>
<dbReference type="PROSITE" id="PS51031">
    <property type="entry name" value="BESS"/>
    <property type="match status" value="1"/>
</dbReference>
<dbReference type="GO" id="GO:0005634">
    <property type="term" value="C:nucleus"/>
    <property type="evidence" value="ECO:0007669"/>
    <property type="project" value="UniProtKB-SubCell"/>
</dbReference>
<dbReference type="PANTHER" id="PTHR12243">
    <property type="entry name" value="MADF DOMAIN TRANSCRIPTION FACTOR"/>
    <property type="match status" value="1"/>
</dbReference>
<dbReference type="AlphaFoldDB" id="A0AAV6G6N9"/>
<dbReference type="InterPro" id="IPR006578">
    <property type="entry name" value="MADF-dom"/>
</dbReference>
<dbReference type="GO" id="GO:0003677">
    <property type="term" value="F:DNA binding"/>
    <property type="evidence" value="ECO:0007669"/>
    <property type="project" value="InterPro"/>
</dbReference>
<accession>A0AAV6G6N9</accession>
<evidence type="ECO:0000313" key="5">
    <source>
        <dbReference type="EMBL" id="KAG5269777.1"/>
    </source>
</evidence>
<comment type="caution">
    <text evidence="5">The sequence shown here is derived from an EMBL/GenBank/DDBJ whole genome shotgun (WGS) entry which is preliminary data.</text>
</comment>
<dbReference type="SMART" id="SM00595">
    <property type="entry name" value="MADF"/>
    <property type="match status" value="1"/>
</dbReference>
<protein>
    <recommendedName>
        <fullName evidence="7">MADF domain-containing protein</fullName>
    </recommendedName>
</protein>
<feature type="domain" description="BESS" evidence="4">
    <location>
        <begin position="162"/>
        <end position="201"/>
    </location>
</feature>
<dbReference type="InterPro" id="IPR004210">
    <property type="entry name" value="BESS_motif"/>
</dbReference>
<dbReference type="GO" id="GO:0005667">
    <property type="term" value="C:transcription regulator complex"/>
    <property type="evidence" value="ECO:0007669"/>
    <property type="project" value="TreeGrafter"/>
</dbReference>
<dbReference type="PROSITE" id="PS51029">
    <property type="entry name" value="MADF"/>
    <property type="match status" value="1"/>
</dbReference>
<name>A0AAV6G6N9_9TELE</name>
<evidence type="ECO:0000256" key="2">
    <source>
        <dbReference type="SAM" id="MobiDB-lite"/>
    </source>
</evidence>
<dbReference type="Proteomes" id="UP000823561">
    <property type="component" value="Chromosome 15"/>
</dbReference>
<dbReference type="PANTHER" id="PTHR12243:SF67">
    <property type="entry name" value="COREPRESSOR OF PANGOLIN, ISOFORM A-RELATED"/>
    <property type="match status" value="1"/>
</dbReference>
<keyword evidence="1" id="KW-0539">Nucleus</keyword>
<evidence type="ECO:0000256" key="1">
    <source>
        <dbReference type="PROSITE-ProRule" id="PRU00371"/>
    </source>
</evidence>
<evidence type="ECO:0000313" key="6">
    <source>
        <dbReference type="Proteomes" id="UP000823561"/>
    </source>
</evidence>
<dbReference type="EMBL" id="JADWDJ010000015">
    <property type="protein sequence ID" value="KAG5269777.1"/>
    <property type="molecule type" value="Genomic_DNA"/>
</dbReference>
<comment type="subcellular location">
    <subcellularLocation>
        <location evidence="1">Nucleus</location>
    </subcellularLocation>
</comment>